<evidence type="ECO:0000256" key="5">
    <source>
        <dbReference type="SAM" id="SignalP"/>
    </source>
</evidence>
<dbReference type="InterPro" id="IPR043146">
    <property type="entry name" value="Penicillin_amidase_N_B-knob"/>
</dbReference>
<dbReference type="InterPro" id="IPR043147">
    <property type="entry name" value="Penicillin_amidase_A-knob"/>
</dbReference>
<dbReference type="Gene3D" id="1.10.439.10">
    <property type="entry name" value="Penicillin Amidohydrolase, domain 1"/>
    <property type="match status" value="1"/>
</dbReference>
<dbReference type="InterPro" id="IPR029055">
    <property type="entry name" value="Ntn_hydrolases_N"/>
</dbReference>
<feature type="chain" id="PRO_5046756878" evidence="5">
    <location>
        <begin position="35"/>
        <end position="811"/>
    </location>
</feature>
<dbReference type="EMBL" id="JAAGNC010000126">
    <property type="protein sequence ID" value="NEC58700.1"/>
    <property type="molecule type" value="Genomic_DNA"/>
</dbReference>
<evidence type="ECO:0000256" key="3">
    <source>
        <dbReference type="ARBA" id="ARBA00022801"/>
    </source>
</evidence>
<keyword evidence="7" id="KW-1185">Reference proteome</keyword>
<dbReference type="InterPro" id="IPR002692">
    <property type="entry name" value="S45"/>
</dbReference>
<dbReference type="InterPro" id="IPR014395">
    <property type="entry name" value="Pen/GL7ACA/AHL_acylase"/>
</dbReference>
<keyword evidence="3" id="KW-0378">Hydrolase</keyword>
<dbReference type="PANTHER" id="PTHR34218:SF3">
    <property type="entry name" value="ACYL-HOMOSERINE LACTONE ACYLASE PVDQ"/>
    <property type="match status" value="1"/>
</dbReference>
<dbReference type="SUPFAM" id="SSF56235">
    <property type="entry name" value="N-terminal nucleophile aminohydrolases (Ntn hydrolases)"/>
    <property type="match status" value="1"/>
</dbReference>
<evidence type="ECO:0000256" key="4">
    <source>
        <dbReference type="ARBA" id="ARBA00023145"/>
    </source>
</evidence>
<evidence type="ECO:0000256" key="2">
    <source>
        <dbReference type="ARBA" id="ARBA00022729"/>
    </source>
</evidence>
<keyword evidence="2 5" id="KW-0732">Signal</keyword>
<dbReference type="PANTHER" id="PTHR34218">
    <property type="entry name" value="PEPTIDASE S45 PENICILLIN AMIDASE"/>
    <property type="match status" value="1"/>
</dbReference>
<dbReference type="Gene3D" id="1.10.1400.10">
    <property type="match status" value="1"/>
</dbReference>
<gene>
    <name evidence="6" type="ORF">G3I59_24625</name>
</gene>
<comment type="caution">
    <text evidence="6">The sequence shown here is derived from an EMBL/GenBank/DDBJ whole genome shotgun (WGS) entry which is preliminary data.</text>
</comment>
<evidence type="ECO:0000313" key="6">
    <source>
        <dbReference type="EMBL" id="NEC58700.1"/>
    </source>
</evidence>
<accession>A0ABX0BW70</accession>
<dbReference type="Gene3D" id="2.30.120.10">
    <property type="match status" value="1"/>
</dbReference>
<protein>
    <submittedName>
        <fullName evidence="6">Penicillin acylase family protein</fullName>
    </submittedName>
</protein>
<dbReference type="Pfam" id="PF01804">
    <property type="entry name" value="Penicil_amidase"/>
    <property type="match status" value="1"/>
</dbReference>
<keyword evidence="4" id="KW-0865">Zymogen</keyword>
<organism evidence="6 7">
    <name type="scientific">Amycolatopsis rubida</name>
    <dbReference type="NCBI Taxonomy" id="112413"/>
    <lineage>
        <taxon>Bacteria</taxon>
        <taxon>Bacillati</taxon>
        <taxon>Actinomycetota</taxon>
        <taxon>Actinomycetes</taxon>
        <taxon>Pseudonocardiales</taxon>
        <taxon>Pseudonocardiaceae</taxon>
        <taxon>Amycolatopsis</taxon>
    </lineage>
</organism>
<name>A0ABX0BW70_9PSEU</name>
<evidence type="ECO:0000256" key="1">
    <source>
        <dbReference type="ARBA" id="ARBA00006586"/>
    </source>
</evidence>
<dbReference type="RefSeq" id="WP_095213947.1">
    <property type="nucleotide sequence ID" value="NZ_JAAGNC010000126.1"/>
</dbReference>
<evidence type="ECO:0000313" key="7">
    <source>
        <dbReference type="Proteomes" id="UP000470404"/>
    </source>
</evidence>
<comment type="similarity">
    <text evidence="1">Belongs to the peptidase S45 family.</text>
</comment>
<reference evidence="6 7" key="1">
    <citation type="submission" date="2020-01" db="EMBL/GenBank/DDBJ databases">
        <title>Insect and environment-associated Actinomycetes.</title>
        <authorList>
            <person name="Currrie C."/>
            <person name="Chevrette M."/>
            <person name="Carlson C."/>
            <person name="Stubbendieck R."/>
            <person name="Wendt-Pienkowski E."/>
        </authorList>
    </citation>
    <scope>NUCLEOTIDE SEQUENCE [LARGE SCALE GENOMIC DNA]</scope>
    <source>
        <strain evidence="6 7">SID8386</strain>
    </source>
</reference>
<sequence>MMKVVACGIVSLLIGALEIAAPAAVSAVATPAFAAIPSNRPEPVSEIGYRAEIRRTSYGVPHILAADVGSVSFGQGWAYAEDRLCDLADQVVKVRGERSRWLGRGPGDRYLSSDIAYRTLGLTDRAGQELPKLSAGARAMLAGYAAGYNRYLRTVGPAAVRGWCAGAQWIGPISPVDLLAYQQDLALVSSGRALLPAIAVAQPPGAGGAKDVHVPPDVVANAARRLVAAKGATAGVGSNGWAIGDERSASGRGALLANPHFPWQGELRLWESQLTVPGVLDVYGAGVGGLPGIQIGFNERVAWTHTVAPGARYTFAELKLTPGDPTSYRVGDRVLRMRAKTVSVPVREPDGGTVVLTRTMWSGAHGPIVDLSSLDPAYGWRTTSAVEYRDANAGNVRQLDFWLAVAKSSSVAEVAALNAKYGTAWLNTVAADRAGATWYGDAASTPDLSPAATAAWLVSPIGLLDGSDPGQDWLIEPGAAAPGLLPASRWPRLTRRDYVFNANNSPWIANPRQPIEGFPAQLGEERAALPARARFNAMLLADPGPHRRFGLGDLVSAVLSNETLSSRLLLGPVRDLCREHAGSAGDGWRDVVKACAVLDGWDGRFSVQSRGSVLWRETMAGVLAAYPDALVAPGPLLSSAFDPRDPVHTPGGPKPDPKVLGQALDKARRTLEAAGFPLDVALGAVQHSEKRGRDFPVPGAPDTLGALDVAEYTAEPGTTTEPVVPPGAGGGLTKAGYPVNTGTSMLLAVQFTGRGPVAKGLLTFSESSDPASPHFADQQALFARGAVRDCLFAEPAILADPNLRTAVVSGA</sequence>
<feature type="signal peptide" evidence="5">
    <location>
        <begin position="1"/>
        <end position="34"/>
    </location>
</feature>
<dbReference type="InterPro" id="IPR023343">
    <property type="entry name" value="Penicillin_amidase_dom1"/>
</dbReference>
<proteinExistence type="inferred from homology"/>
<dbReference type="Proteomes" id="UP000470404">
    <property type="component" value="Unassembled WGS sequence"/>
</dbReference>
<dbReference type="Gene3D" id="3.60.20.10">
    <property type="entry name" value="Glutamine Phosphoribosylpyrophosphate, subunit 1, domain 1"/>
    <property type="match status" value="1"/>
</dbReference>
<dbReference type="PIRSF" id="PIRSF001227">
    <property type="entry name" value="Pen_acylase"/>
    <property type="match status" value="1"/>
</dbReference>